<dbReference type="EC" id="2.1.1.33" evidence="7"/>
<dbReference type="InterPro" id="IPR029063">
    <property type="entry name" value="SAM-dependent_MTases_sf"/>
</dbReference>
<evidence type="ECO:0000313" key="9">
    <source>
        <dbReference type="EMBL" id="QQD25338.1"/>
    </source>
</evidence>
<dbReference type="GO" id="GO:0008176">
    <property type="term" value="F:tRNA (guanine(46)-N7)-methyltransferase activity"/>
    <property type="evidence" value="ECO:0007669"/>
    <property type="project" value="UniProtKB-UniRule"/>
</dbReference>
<keyword evidence="5 7" id="KW-0949">S-adenosyl-L-methionine</keyword>
<dbReference type="PANTHER" id="PTHR23417">
    <property type="entry name" value="3-DEOXY-D-MANNO-OCTULOSONIC-ACID TRANSFERASE/TRNA GUANINE-N 7 - -METHYLTRANSFERASE"/>
    <property type="match status" value="1"/>
</dbReference>
<comment type="function">
    <text evidence="2 7">Catalyzes the formation of N(7)-methylguanine at position 46 (m7G46) in tRNA.</text>
</comment>
<dbReference type="Proteomes" id="UP000596074">
    <property type="component" value="Chromosome"/>
</dbReference>
<dbReference type="CDD" id="cd02440">
    <property type="entry name" value="AdoMet_MTases"/>
    <property type="match status" value="1"/>
</dbReference>
<evidence type="ECO:0000256" key="1">
    <source>
        <dbReference type="ARBA" id="ARBA00000142"/>
    </source>
</evidence>
<dbReference type="EMBL" id="CP046056">
    <property type="protein sequence ID" value="QQD25338.1"/>
    <property type="molecule type" value="Genomic_DNA"/>
</dbReference>
<name>A0A9X7UYL1_9GAMM</name>
<evidence type="ECO:0000256" key="6">
    <source>
        <dbReference type="ARBA" id="ARBA00022694"/>
    </source>
</evidence>
<reference evidence="9 10" key="1">
    <citation type="submission" date="2019-11" db="EMBL/GenBank/DDBJ databases">
        <title>Venatorbacter sp. nov. a predator of Campylobacter and other Gram-negative bacteria.</title>
        <authorList>
            <person name="Saeedi A."/>
            <person name="Cummings N.J."/>
            <person name="Connerton I.F."/>
            <person name="Connerton P.L."/>
        </authorList>
    </citation>
    <scope>NUCLEOTIDE SEQUENCE [LARGE SCALE GENOMIC DNA]</scope>
    <source>
        <strain evidence="9">XL5</strain>
    </source>
</reference>
<dbReference type="HAMAP" id="MF_01057">
    <property type="entry name" value="tRNA_methyltr_TrmB"/>
    <property type="match status" value="1"/>
</dbReference>
<evidence type="ECO:0000256" key="5">
    <source>
        <dbReference type="ARBA" id="ARBA00022691"/>
    </source>
</evidence>
<feature type="binding site" evidence="7">
    <location>
        <position position="128"/>
    </location>
    <ligand>
        <name>S-adenosyl-L-methionine</name>
        <dbReference type="ChEBI" id="CHEBI:59789"/>
    </ligand>
</feature>
<gene>
    <name evidence="7 9" type="primary">trmB</name>
    <name evidence="9" type="ORF">GJQ55_13010</name>
</gene>
<keyword evidence="10" id="KW-1185">Reference proteome</keyword>
<proteinExistence type="inferred from homology"/>
<dbReference type="PANTHER" id="PTHR23417:SF14">
    <property type="entry name" value="PENTACOTRIPEPTIDE-REPEAT REGION OF PRORP DOMAIN-CONTAINING PROTEIN"/>
    <property type="match status" value="1"/>
</dbReference>
<evidence type="ECO:0000256" key="7">
    <source>
        <dbReference type="HAMAP-Rule" id="MF_01057"/>
    </source>
</evidence>
<comment type="caution">
    <text evidence="7">Lacks conserved residue(s) required for the propagation of feature annotation.</text>
</comment>
<dbReference type="Gene3D" id="3.40.50.150">
    <property type="entry name" value="Vaccinia Virus protein VP39"/>
    <property type="match status" value="1"/>
</dbReference>
<organism evidence="9 10">
    <name type="scientific">Venatoribacter cucullus</name>
    <dbReference type="NCBI Taxonomy" id="2661630"/>
    <lineage>
        <taxon>Bacteria</taxon>
        <taxon>Pseudomonadati</taxon>
        <taxon>Pseudomonadota</taxon>
        <taxon>Gammaproteobacteria</taxon>
        <taxon>Oceanospirillales</taxon>
        <taxon>Oceanospirillaceae</taxon>
        <taxon>Venatoribacter</taxon>
    </lineage>
</organism>
<feature type="binding site" evidence="7">
    <location>
        <position position="154"/>
    </location>
    <ligand>
        <name>substrate</name>
    </ligand>
</feature>
<evidence type="ECO:0000256" key="2">
    <source>
        <dbReference type="ARBA" id="ARBA00003015"/>
    </source>
</evidence>
<evidence type="ECO:0000313" key="10">
    <source>
        <dbReference type="Proteomes" id="UP000596074"/>
    </source>
</evidence>
<comment type="catalytic activity">
    <reaction evidence="1 7">
        <text>guanosine(46) in tRNA + S-adenosyl-L-methionine = N(7)-methylguanosine(46) in tRNA + S-adenosyl-L-homocysteine</text>
        <dbReference type="Rhea" id="RHEA:42708"/>
        <dbReference type="Rhea" id="RHEA-COMP:10188"/>
        <dbReference type="Rhea" id="RHEA-COMP:10189"/>
        <dbReference type="ChEBI" id="CHEBI:57856"/>
        <dbReference type="ChEBI" id="CHEBI:59789"/>
        <dbReference type="ChEBI" id="CHEBI:74269"/>
        <dbReference type="ChEBI" id="CHEBI:74480"/>
        <dbReference type="EC" id="2.1.1.33"/>
    </reaction>
</comment>
<dbReference type="SUPFAM" id="SSF53335">
    <property type="entry name" value="S-adenosyl-L-methionine-dependent methyltransferases"/>
    <property type="match status" value="1"/>
</dbReference>
<dbReference type="NCBIfam" id="TIGR00091">
    <property type="entry name" value="tRNA (guanosine(46)-N7)-methyltransferase TrmB"/>
    <property type="match status" value="1"/>
</dbReference>
<feature type="binding site" evidence="7">
    <location>
        <position position="76"/>
    </location>
    <ligand>
        <name>S-adenosyl-L-methionine</name>
        <dbReference type="ChEBI" id="CHEBI:59789"/>
    </ligand>
</feature>
<dbReference type="Pfam" id="PF02390">
    <property type="entry name" value="Methyltransf_4"/>
    <property type="match status" value="1"/>
</dbReference>
<evidence type="ECO:0000256" key="4">
    <source>
        <dbReference type="ARBA" id="ARBA00022679"/>
    </source>
</evidence>
<dbReference type="AlphaFoldDB" id="A0A9X7UYL1"/>
<comment type="pathway">
    <text evidence="7">tRNA modification; N(7)-methylguanine-tRNA biosynthesis.</text>
</comment>
<keyword evidence="3 7" id="KW-0489">Methyltransferase</keyword>
<evidence type="ECO:0000256" key="3">
    <source>
        <dbReference type="ARBA" id="ARBA00022603"/>
    </source>
</evidence>
<dbReference type="InterPro" id="IPR003358">
    <property type="entry name" value="tRNA_(Gua-N-7)_MeTrfase_Trmb"/>
</dbReference>
<sequence>MIVSDELKPGSSPAGETPEQPKYMRAIKSFVIRAGRLTKGQQGALDHQWPVMGLELAQGPINPVQVFGRDSHVVLEIGYGMGQSLVAMAAAAPEKDFIGVEVHLPGVGSLLHLAEEAGVTNLRTYKEDAIEVLKLLPDNSIDTVQLFFPDPWHKKKHHKRRIVQPAFAQTIRRVLKPGGIFHLATDWEQYKEHMLEVMDVAEGYENIAGIGNCVPRPEHRPLTKFENRGERLGHGVWDLMYRKTVS</sequence>
<dbReference type="PROSITE" id="PS51625">
    <property type="entry name" value="SAM_MT_TRMB"/>
    <property type="match status" value="1"/>
</dbReference>
<feature type="region of interest" description="Disordered" evidence="8">
    <location>
        <begin position="1"/>
        <end position="20"/>
    </location>
</feature>
<dbReference type="GO" id="GO:0043527">
    <property type="term" value="C:tRNA methyltransferase complex"/>
    <property type="evidence" value="ECO:0007669"/>
    <property type="project" value="TreeGrafter"/>
</dbReference>
<protein>
    <recommendedName>
        <fullName evidence="7">tRNA (guanine-N(7)-)-methyltransferase</fullName>
        <ecNumber evidence="7">2.1.1.33</ecNumber>
    </recommendedName>
    <alternativeName>
        <fullName evidence="7">tRNA (guanine(46)-N(7))-methyltransferase</fullName>
    </alternativeName>
    <alternativeName>
        <fullName evidence="7">tRNA(m7G46)-methyltransferase</fullName>
    </alternativeName>
</protein>
<feature type="binding site" evidence="7">
    <location>
        <position position="150"/>
    </location>
    <ligand>
        <name>S-adenosyl-L-methionine</name>
        <dbReference type="ChEBI" id="CHEBI:59789"/>
    </ligand>
</feature>
<feature type="binding site" evidence="7">
    <location>
        <begin position="223"/>
        <end position="226"/>
    </location>
    <ligand>
        <name>substrate</name>
    </ligand>
</feature>
<comment type="similarity">
    <text evidence="7">Belongs to the class I-like SAM-binding methyltransferase superfamily. TrmB family.</text>
</comment>
<evidence type="ECO:0000256" key="8">
    <source>
        <dbReference type="SAM" id="MobiDB-lite"/>
    </source>
</evidence>
<dbReference type="KEGG" id="vcw:GJQ55_13010"/>
<feature type="binding site" evidence="7">
    <location>
        <position position="186"/>
    </location>
    <ligand>
        <name>substrate</name>
    </ligand>
</feature>
<dbReference type="InterPro" id="IPR055361">
    <property type="entry name" value="tRNA_methyltr_TrmB_bact"/>
</dbReference>
<feature type="binding site" evidence="7">
    <location>
        <position position="101"/>
    </location>
    <ligand>
        <name>S-adenosyl-L-methionine</name>
        <dbReference type="ChEBI" id="CHEBI:59789"/>
    </ligand>
</feature>
<keyword evidence="4 7" id="KW-0808">Transferase</keyword>
<keyword evidence="6 7" id="KW-0819">tRNA processing</keyword>
<accession>A0A9X7UYL1</accession>